<dbReference type="InterPro" id="IPR001128">
    <property type="entry name" value="Cyt_P450"/>
</dbReference>
<dbReference type="PANTHER" id="PTHR47947">
    <property type="entry name" value="CYTOCHROME P450 82C3-RELATED"/>
    <property type="match status" value="1"/>
</dbReference>
<evidence type="ECO:0000313" key="8">
    <source>
        <dbReference type="Proteomes" id="UP001634007"/>
    </source>
</evidence>
<evidence type="ECO:0000256" key="5">
    <source>
        <dbReference type="ARBA" id="ARBA00023004"/>
    </source>
</evidence>
<accession>A0ABD3JGV8</accession>
<dbReference type="AlphaFoldDB" id="A0ABD3JGV8"/>
<dbReference type="Pfam" id="PF00067">
    <property type="entry name" value="p450"/>
    <property type="match status" value="1"/>
</dbReference>
<dbReference type="SUPFAM" id="SSF48264">
    <property type="entry name" value="Cytochrome P450"/>
    <property type="match status" value="1"/>
</dbReference>
<evidence type="ECO:0000313" key="7">
    <source>
        <dbReference type="EMBL" id="KAL3726108.1"/>
    </source>
</evidence>
<dbReference type="InterPro" id="IPR050651">
    <property type="entry name" value="Plant_Cytochrome_P450_Monoox"/>
</dbReference>
<keyword evidence="3" id="KW-0479">Metal-binding</keyword>
<dbReference type="Proteomes" id="UP001634007">
    <property type="component" value="Unassembled WGS sequence"/>
</dbReference>
<evidence type="ECO:0000256" key="2">
    <source>
        <dbReference type="ARBA" id="ARBA00022617"/>
    </source>
</evidence>
<name>A0ABD3JGV8_EUCGL</name>
<evidence type="ECO:0000256" key="4">
    <source>
        <dbReference type="ARBA" id="ARBA00023002"/>
    </source>
</evidence>
<evidence type="ECO:0000256" key="6">
    <source>
        <dbReference type="ARBA" id="ARBA00023033"/>
    </source>
</evidence>
<proteinExistence type="inferred from homology"/>
<keyword evidence="6" id="KW-0503">Monooxygenase</keyword>
<dbReference type="GO" id="GO:0004497">
    <property type="term" value="F:monooxygenase activity"/>
    <property type="evidence" value="ECO:0007669"/>
    <property type="project" value="UniProtKB-KW"/>
</dbReference>
<keyword evidence="2" id="KW-0349">Heme</keyword>
<evidence type="ECO:0008006" key="9">
    <source>
        <dbReference type="Google" id="ProtNLM"/>
    </source>
</evidence>
<dbReference type="InterPro" id="IPR036396">
    <property type="entry name" value="Cyt_P450_sf"/>
</dbReference>
<reference evidence="7 8" key="1">
    <citation type="submission" date="2024-11" db="EMBL/GenBank/DDBJ databases">
        <title>Chromosome-level genome assembly of Eucalyptus globulus Labill. provides insights into its genome evolution.</title>
        <authorList>
            <person name="Li X."/>
        </authorList>
    </citation>
    <scope>NUCLEOTIDE SEQUENCE [LARGE SCALE GENOMIC DNA]</scope>
    <source>
        <strain evidence="7">CL2024</strain>
        <tissue evidence="7">Fresh tender leaves</tissue>
    </source>
</reference>
<dbReference type="GO" id="GO:0046872">
    <property type="term" value="F:metal ion binding"/>
    <property type="evidence" value="ECO:0007669"/>
    <property type="project" value="UniProtKB-KW"/>
</dbReference>
<evidence type="ECO:0000256" key="3">
    <source>
        <dbReference type="ARBA" id="ARBA00022723"/>
    </source>
</evidence>
<sequence length="115" mass="13127">MSSQDCTIGGYNVPRHTTVFINAWTIHRDRKLWDDPTSFKPERFENEDNGNTNTCHLGLGVITVTLGSLIQCFEWKRISEELVDMTEGEGMNMPKVVSLEAMCKPRKIMARIAEH</sequence>
<evidence type="ECO:0000256" key="1">
    <source>
        <dbReference type="ARBA" id="ARBA00010617"/>
    </source>
</evidence>
<comment type="caution">
    <text evidence="7">The sequence shown here is derived from an EMBL/GenBank/DDBJ whole genome shotgun (WGS) entry which is preliminary data.</text>
</comment>
<keyword evidence="4" id="KW-0560">Oxidoreductase</keyword>
<dbReference type="EMBL" id="JBJKBG010000008">
    <property type="protein sequence ID" value="KAL3726108.1"/>
    <property type="molecule type" value="Genomic_DNA"/>
</dbReference>
<dbReference type="Gene3D" id="1.10.630.10">
    <property type="entry name" value="Cytochrome P450"/>
    <property type="match status" value="1"/>
</dbReference>
<protein>
    <recommendedName>
        <fullName evidence="9">Cytochrome P450</fullName>
    </recommendedName>
</protein>
<organism evidence="7 8">
    <name type="scientific">Eucalyptus globulus</name>
    <name type="common">Tasmanian blue gum</name>
    <dbReference type="NCBI Taxonomy" id="34317"/>
    <lineage>
        <taxon>Eukaryota</taxon>
        <taxon>Viridiplantae</taxon>
        <taxon>Streptophyta</taxon>
        <taxon>Embryophyta</taxon>
        <taxon>Tracheophyta</taxon>
        <taxon>Spermatophyta</taxon>
        <taxon>Magnoliopsida</taxon>
        <taxon>eudicotyledons</taxon>
        <taxon>Gunneridae</taxon>
        <taxon>Pentapetalae</taxon>
        <taxon>rosids</taxon>
        <taxon>malvids</taxon>
        <taxon>Myrtales</taxon>
        <taxon>Myrtaceae</taxon>
        <taxon>Myrtoideae</taxon>
        <taxon>Eucalypteae</taxon>
        <taxon>Eucalyptus</taxon>
    </lineage>
</organism>
<dbReference type="PANTHER" id="PTHR47947:SF24">
    <property type="entry name" value="ISOFLAVONE 2'-HYDROXYLASE-LIKE"/>
    <property type="match status" value="1"/>
</dbReference>
<comment type="similarity">
    <text evidence="1">Belongs to the cytochrome P450 family.</text>
</comment>
<keyword evidence="8" id="KW-1185">Reference proteome</keyword>
<keyword evidence="5" id="KW-0408">Iron</keyword>
<gene>
    <name evidence="7" type="ORF">ACJRO7_031063</name>
</gene>